<reference evidence="1 2" key="1">
    <citation type="journal article" date="2022" name="Genome Biol. Evol.">
        <title>The Spruce Budworm Genome: Reconstructing the Evolutionary History of Antifreeze Proteins.</title>
        <authorList>
            <person name="Beliveau C."/>
            <person name="Gagne P."/>
            <person name="Picq S."/>
            <person name="Vernygora O."/>
            <person name="Keeling C.I."/>
            <person name="Pinkney K."/>
            <person name="Doucet D."/>
            <person name="Wen F."/>
            <person name="Johnston J.S."/>
            <person name="Maaroufi H."/>
            <person name="Boyle B."/>
            <person name="Laroche J."/>
            <person name="Dewar K."/>
            <person name="Juretic N."/>
            <person name="Blackburn G."/>
            <person name="Nisole A."/>
            <person name="Brunet B."/>
            <person name="Brandao M."/>
            <person name="Lumley L."/>
            <person name="Duan J."/>
            <person name="Quan G."/>
            <person name="Lucarotti C.J."/>
            <person name="Roe A.D."/>
            <person name="Sperling F.A.H."/>
            <person name="Levesque R.C."/>
            <person name="Cusson M."/>
        </authorList>
    </citation>
    <scope>NUCLEOTIDE SEQUENCE [LARGE SCALE GENOMIC DNA]</scope>
    <source>
        <strain evidence="1">Glfc:IPQL:Cfum</strain>
    </source>
</reference>
<name>A0ACC0KZU1_CHOFU</name>
<organism evidence="1 2">
    <name type="scientific">Choristoneura fumiferana</name>
    <name type="common">Spruce budworm moth</name>
    <name type="synonym">Archips fumiferana</name>
    <dbReference type="NCBI Taxonomy" id="7141"/>
    <lineage>
        <taxon>Eukaryota</taxon>
        <taxon>Metazoa</taxon>
        <taxon>Ecdysozoa</taxon>
        <taxon>Arthropoda</taxon>
        <taxon>Hexapoda</taxon>
        <taxon>Insecta</taxon>
        <taxon>Pterygota</taxon>
        <taxon>Neoptera</taxon>
        <taxon>Endopterygota</taxon>
        <taxon>Lepidoptera</taxon>
        <taxon>Glossata</taxon>
        <taxon>Ditrysia</taxon>
        <taxon>Tortricoidea</taxon>
        <taxon>Tortricidae</taxon>
        <taxon>Tortricinae</taxon>
        <taxon>Choristoneura</taxon>
    </lineage>
</organism>
<accession>A0ACC0KZU1</accession>
<evidence type="ECO:0000313" key="2">
    <source>
        <dbReference type="Proteomes" id="UP001064048"/>
    </source>
</evidence>
<gene>
    <name evidence="1" type="ORF">MSG28_005693</name>
</gene>
<proteinExistence type="predicted"/>
<dbReference type="EMBL" id="CM046109">
    <property type="protein sequence ID" value="KAI8442053.1"/>
    <property type="molecule type" value="Genomic_DNA"/>
</dbReference>
<dbReference type="Proteomes" id="UP001064048">
    <property type="component" value="Chromosome 9"/>
</dbReference>
<comment type="caution">
    <text evidence="1">The sequence shown here is derived from an EMBL/GenBank/DDBJ whole genome shotgun (WGS) entry which is preliminary data.</text>
</comment>
<keyword evidence="2" id="KW-1185">Reference proteome</keyword>
<protein>
    <submittedName>
        <fullName evidence="1">Uncharacterized protein</fullName>
    </submittedName>
</protein>
<evidence type="ECO:0000313" key="1">
    <source>
        <dbReference type="EMBL" id="KAI8442053.1"/>
    </source>
</evidence>
<sequence>MQRLLLFLCIVFVVPSAYEATSLSGSVELDEFSFDKIVNKFDAALVKFDVAFPYGDKHDAFVALAKDAKDEHDLLIAEVGVKDYGEKDNEALAKKYGATKDNFPVVKLFLKGKKEPLSFDDSKEFSSDELRRFVRENTGLHLSLPGCVKSLDKLAVKFMKAKKEDRKELLKDADDTFQKLASKDAASGKIYKTIMEKIIEKGDDFVKTEHDRIKKLLSEKISDEKKKGMAIRINILQTFQLHKKTKGDKQEL</sequence>